<proteinExistence type="predicted"/>
<keyword evidence="3" id="KW-1185">Reference proteome</keyword>
<dbReference type="EnsemblMetazoa" id="PPAI002437-RA">
    <property type="protein sequence ID" value="PPAI002437-PA"/>
    <property type="gene ID" value="PPAI002437"/>
</dbReference>
<evidence type="ECO:0000259" key="1">
    <source>
        <dbReference type="SMART" id="SM00587"/>
    </source>
</evidence>
<dbReference type="Pfam" id="PF02958">
    <property type="entry name" value="EcKL"/>
    <property type="match status" value="1"/>
</dbReference>
<dbReference type="EMBL" id="AJVK01024694">
    <property type="status" value="NOT_ANNOTATED_CDS"/>
    <property type="molecule type" value="Genomic_DNA"/>
</dbReference>
<protein>
    <recommendedName>
        <fullName evidence="1">CHK kinase-like domain-containing protein</fullName>
    </recommendedName>
</protein>
<dbReference type="PANTHER" id="PTHR11012:SF54">
    <property type="entry name" value="CHK KINASE-LIKE DOMAIN-CONTAINING PROTEIN"/>
    <property type="match status" value="1"/>
</dbReference>
<name>A0A1B0D4M9_PHLPP</name>
<evidence type="ECO:0000313" key="3">
    <source>
        <dbReference type="Proteomes" id="UP000092462"/>
    </source>
</evidence>
<dbReference type="InterPro" id="IPR015897">
    <property type="entry name" value="CHK_kinase-like"/>
</dbReference>
<dbReference type="Gene3D" id="3.90.1200.10">
    <property type="match status" value="1"/>
</dbReference>
<organism evidence="2 3">
    <name type="scientific">Phlebotomus papatasi</name>
    <name type="common">Sandfly</name>
    <dbReference type="NCBI Taxonomy" id="29031"/>
    <lineage>
        <taxon>Eukaryota</taxon>
        <taxon>Metazoa</taxon>
        <taxon>Ecdysozoa</taxon>
        <taxon>Arthropoda</taxon>
        <taxon>Hexapoda</taxon>
        <taxon>Insecta</taxon>
        <taxon>Pterygota</taxon>
        <taxon>Neoptera</taxon>
        <taxon>Endopterygota</taxon>
        <taxon>Diptera</taxon>
        <taxon>Nematocera</taxon>
        <taxon>Psychodoidea</taxon>
        <taxon>Psychodidae</taxon>
        <taxon>Phlebotomus</taxon>
        <taxon>Phlebotomus</taxon>
    </lineage>
</organism>
<dbReference type="Proteomes" id="UP000092462">
    <property type="component" value="Unassembled WGS sequence"/>
</dbReference>
<dbReference type="SMART" id="SM00587">
    <property type="entry name" value="CHK"/>
    <property type="match status" value="1"/>
</dbReference>
<reference evidence="2" key="1">
    <citation type="submission" date="2022-08" db="UniProtKB">
        <authorList>
            <consortium name="EnsemblMetazoa"/>
        </authorList>
    </citation>
    <scope>IDENTIFICATION</scope>
    <source>
        <strain evidence="2">Israel</strain>
    </source>
</reference>
<evidence type="ECO:0000313" key="2">
    <source>
        <dbReference type="EnsemblMetazoa" id="PPAI002437-PA"/>
    </source>
</evidence>
<accession>A0A1B0D4M9</accession>
<dbReference type="InterPro" id="IPR004119">
    <property type="entry name" value="EcKL"/>
</dbReference>
<dbReference type="PANTHER" id="PTHR11012">
    <property type="entry name" value="PROTEIN KINASE-LIKE DOMAIN-CONTAINING"/>
    <property type="match status" value="1"/>
</dbReference>
<dbReference type="SUPFAM" id="SSF56112">
    <property type="entry name" value="Protein kinase-like (PK-like)"/>
    <property type="match status" value="1"/>
</dbReference>
<dbReference type="VEuPathDB" id="VectorBase:PPAI002437"/>
<dbReference type="VEuPathDB" id="VectorBase:PPAPM1_001664"/>
<feature type="domain" description="CHK kinase-like" evidence="1">
    <location>
        <begin position="145"/>
        <end position="336"/>
    </location>
</feature>
<dbReference type="AlphaFoldDB" id="A0A1B0D4M9"/>
<sequence>MVDVESKIELPEYVNEEIVKIAQSLDFPNPKFKVMKGSKNGDNFSGDVFRVLVVREDGVIPEDDASADRSIYQRELHLFVKLAPQSLLRRRLYKTVLCFEREMYMYDVILPRYAEFEKQYLSKDETFHNYPHLMCGSLQESKEYLILSDLKREGYFNPHRSTGLNLHQCKLVLATMAKFHAISYAFKDQHPEQFSELTSKLIETMFAEPIPQEMQDFLQRKIAYGLSTLSDFHDKKNRNHLEQFGANFAQNMISCVHVKDFGAIIHGDSWISNLIFRFKNNVEEDVKLLDWQLSRHTTPVLDLSYFIFCCTDVNLRIHLPALLNEYHDILIRRIDKLGSSGRHLYPKNIFEEHCKKYMKYGVGMALMTLHSVTCKSTEIPNVVEIIESQDLAQIDAITEELVKRPAYIRRMSGVIRDAVRFGYI</sequence>
<dbReference type="InterPro" id="IPR011009">
    <property type="entry name" value="Kinase-like_dom_sf"/>
</dbReference>